<gene>
    <name evidence="3" type="ordered locus">Phep_2303</name>
</gene>
<dbReference type="Gene3D" id="1.50.10.10">
    <property type="match status" value="1"/>
</dbReference>
<name>C6XYM5_PEDHD</name>
<feature type="chain" id="PRO_5002971965" evidence="1">
    <location>
        <begin position="23"/>
        <end position="572"/>
    </location>
</feature>
<evidence type="ECO:0000259" key="2">
    <source>
        <dbReference type="Pfam" id="PF17389"/>
    </source>
</evidence>
<dbReference type="EMBL" id="CP001681">
    <property type="protein sequence ID" value="ACU04507.1"/>
    <property type="molecule type" value="Genomic_DNA"/>
</dbReference>
<organism evidence="3 4">
    <name type="scientific">Pedobacter heparinus (strain ATCC 13125 / DSM 2366 / CIP 104194 / JCM 7457 / NBRC 12017 / NCIMB 9290 / NRRL B-14731 / HIM 762-3)</name>
    <dbReference type="NCBI Taxonomy" id="485917"/>
    <lineage>
        <taxon>Bacteria</taxon>
        <taxon>Pseudomonadati</taxon>
        <taxon>Bacteroidota</taxon>
        <taxon>Sphingobacteriia</taxon>
        <taxon>Sphingobacteriales</taxon>
        <taxon>Sphingobacteriaceae</taxon>
        <taxon>Pedobacter</taxon>
    </lineage>
</organism>
<evidence type="ECO:0000313" key="4">
    <source>
        <dbReference type="Proteomes" id="UP000000852"/>
    </source>
</evidence>
<dbReference type="Pfam" id="PF17389">
    <property type="entry name" value="Bac_rhamnosid6H"/>
    <property type="match status" value="1"/>
</dbReference>
<dbReference type="SUPFAM" id="SSF48208">
    <property type="entry name" value="Six-hairpin glycosidases"/>
    <property type="match status" value="1"/>
</dbReference>
<dbReference type="CAZy" id="GH78">
    <property type="family name" value="Glycoside Hydrolase Family 78"/>
</dbReference>
<dbReference type="OrthoDB" id="9815108at2"/>
<dbReference type="Proteomes" id="UP000000852">
    <property type="component" value="Chromosome"/>
</dbReference>
<keyword evidence="4" id="KW-1185">Reference proteome</keyword>
<dbReference type="STRING" id="485917.Phep_2303"/>
<evidence type="ECO:0000256" key="1">
    <source>
        <dbReference type="SAM" id="SignalP"/>
    </source>
</evidence>
<proteinExistence type="predicted"/>
<feature type="signal peptide" evidence="1">
    <location>
        <begin position="1"/>
        <end position="22"/>
    </location>
</feature>
<dbReference type="InterPro" id="IPR012341">
    <property type="entry name" value="6hp_glycosidase-like_sf"/>
</dbReference>
<dbReference type="AlphaFoldDB" id="C6XYM5"/>
<feature type="domain" description="Alpha-L-rhamnosidase six-hairpin glycosidase" evidence="2">
    <location>
        <begin position="185"/>
        <end position="509"/>
    </location>
</feature>
<dbReference type="GO" id="GO:0005975">
    <property type="term" value="P:carbohydrate metabolic process"/>
    <property type="evidence" value="ECO:0007669"/>
    <property type="project" value="InterPro"/>
</dbReference>
<dbReference type="PANTHER" id="PTHR34987">
    <property type="entry name" value="C, PUTATIVE (AFU_ORTHOLOGUE AFUA_3G02880)-RELATED"/>
    <property type="match status" value="1"/>
</dbReference>
<dbReference type="PANTHER" id="PTHR34987:SF6">
    <property type="entry name" value="ALPHA-L-RHAMNOSIDASE SIX-HAIRPIN GLYCOSIDASE DOMAIN-CONTAINING PROTEIN"/>
    <property type="match status" value="1"/>
</dbReference>
<keyword evidence="1" id="KW-0732">Signal</keyword>
<protein>
    <submittedName>
        <fullName evidence="3">Alpha-L-rhamnosidase</fullName>
    </submittedName>
</protein>
<dbReference type="Gene3D" id="2.60.420.10">
    <property type="entry name" value="Maltose phosphorylase, domain 3"/>
    <property type="match status" value="1"/>
</dbReference>
<dbReference type="KEGG" id="phe:Phep_2303"/>
<accession>C6XYM5</accession>
<dbReference type="InterPro" id="IPR035396">
    <property type="entry name" value="Bac_rhamnosid6H"/>
</dbReference>
<evidence type="ECO:0000313" key="3">
    <source>
        <dbReference type="EMBL" id="ACU04507.1"/>
    </source>
</evidence>
<sequence length="572" mass="64066">MIVHKLIPRLLVLFLTVQLANAQQKSPLTRQYITPVRIVWKNGDVRNSEQLLKPGIGQGDLANRNIVILNNKKAGEKASILLDFGRELHGGLEIVTGMWGGGNKPRNIHIRYGESVSEAMSSIGEKGATNDHAIRDFRALVPWLGKIQFGESGFRFVRIDLEDEHAELQLKEIRAIYTFRDIPYLGSFKSSDERLNKIWQTGAYTVHLNMQEYLWDGIKRDRLVWVGDLHPEVSTLSAVFGYNEVVPKSLDLSRDTTPLPGWMNGISTYSMWWIIIHYDWYMKNGNLAYLKEQKTYLNGLVKQIVARVGNDNKEHMDGTRFLDWPSSENPKGIHAGLQAMTVWSLATAAKISVLVGDKETEALCNLTVTRMKKYIPDVNNSKQAAALMAIAGITTAEKANKEVLSVGGAKNFSTFYGYYMLETKAKAGDYQGAIDVIREYWGAMLDLGATTFWEDFNMDWLPNASRIDEPVPAGKIDIHGDYGAYCYVGFRHSLCHGWASGPTSWLTEHVLGIKVMAPGSKIIKITPHLGDLKFAEGTFPTPYGVVKVKHTKLANGKIHSEITGPKQVKIIR</sequence>
<dbReference type="RefSeq" id="WP_015808120.1">
    <property type="nucleotide sequence ID" value="NC_013061.1"/>
</dbReference>
<dbReference type="HOGENOM" id="CLU_459807_0_0_10"/>
<dbReference type="InterPro" id="IPR008928">
    <property type="entry name" value="6-hairpin_glycosidase_sf"/>
</dbReference>
<dbReference type="eggNOG" id="COG3408">
    <property type="taxonomic scope" value="Bacteria"/>
</dbReference>
<reference evidence="3 4" key="1">
    <citation type="journal article" date="2009" name="Stand. Genomic Sci.">
        <title>Complete genome sequence of Pedobacter heparinus type strain (HIM 762-3).</title>
        <authorList>
            <person name="Han C."/>
            <person name="Spring S."/>
            <person name="Lapidus A."/>
            <person name="Del Rio T.G."/>
            <person name="Tice H."/>
            <person name="Copeland A."/>
            <person name="Cheng J.F."/>
            <person name="Lucas S."/>
            <person name="Chen F."/>
            <person name="Nolan M."/>
            <person name="Bruce D."/>
            <person name="Goodwin L."/>
            <person name="Pitluck S."/>
            <person name="Ivanova N."/>
            <person name="Mavromatis K."/>
            <person name="Mikhailova N."/>
            <person name="Pati A."/>
            <person name="Chen A."/>
            <person name="Palaniappan K."/>
            <person name="Land M."/>
            <person name="Hauser L."/>
            <person name="Chang Y.J."/>
            <person name="Jeffries C.C."/>
            <person name="Saunders E."/>
            <person name="Chertkov O."/>
            <person name="Brettin T."/>
            <person name="Goker M."/>
            <person name="Rohde M."/>
            <person name="Bristow J."/>
            <person name="Eisen J.A."/>
            <person name="Markowitz V."/>
            <person name="Hugenholtz P."/>
            <person name="Kyrpides N.C."/>
            <person name="Klenk H.P."/>
            <person name="Detter J.C."/>
        </authorList>
    </citation>
    <scope>NUCLEOTIDE SEQUENCE [LARGE SCALE GENOMIC DNA]</scope>
    <source>
        <strain evidence="4">ATCC 13125 / DSM 2366 / CIP 104194 / JCM 7457 / NBRC 12017 / NCIMB 9290 / NRRL B-14731 / HIM 762-3</strain>
    </source>
</reference>